<dbReference type="RefSeq" id="XP_018242626.1">
    <property type="nucleotide sequence ID" value="XM_018399547.1"/>
</dbReference>
<organism evidence="2 3">
    <name type="scientific">Fusarium oxysporum f. sp. lycopersici (strain 4287 / CBS 123668 / FGSC 9935 / NRRL 34936)</name>
    <name type="common">Fusarium vascular wilt of tomato</name>
    <dbReference type="NCBI Taxonomy" id="426428"/>
    <lineage>
        <taxon>Eukaryota</taxon>
        <taxon>Fungi</taxon>
        <taxon>Dikarya</taxon>
        <taxon>Ascomycota</taxon>
        <taxon>Pezizomycotina</taxon>
        <taxon>Sordariomycetes</taxon>
        <taxon>Hypocreomycetidae</taxon>
        <taxon>Hypocreales</taxon>
        <taxon>Nectriaceae</taxon>
        <taxon>Fusarium</taxon>
        <taxon>Fusarium oxysporum species complex</taxon>
    </lineage>
</organism>
<name>A0A0J9V4R0_FUSO4</name>
<accession>A0A0J9V4R0</accession>
<reference evidence="2" key="1">
    <citation type="submission" date="2007-04" db="EMBL/GenBank/DDBJ databases">
        <authorList>
            <consortium name="The Broad Institute Genome Sequencing Platform"/>
            <person name="Birren B."/>
            <person name="Lander E."/>
            <person name="Galagan J."/>
            <person name="Nusbaum C."/>
            <person name="Devon K."/>
            <person name="Ma L.-J."/>
            <person name="Jaffe D."/>
            <person name="Butler J."/>
            <person name="Alvarez P."/>
            <person name="Gnerre S."/>
            <person name="Grabherr M."/>
            <person name="Kleber M."/>
            <person name="Mauceli E."/>
            <person name="Brockman W."/>
            <person name="MacCallum I.A."/>
            <person name="Young S."/>
            <person name="LaButti K."/>
            <person name="DeCaprio D."/>
            <person name="Crawford M."/>
            <person name="Koehrsen M."/>
            <person name="Engels R."/>
            <person name="Montgomery P."/>
            <person name="Pearson M."/>
            <person name="Howarth C."/>
            <person name="Larson L."/>
            <person name="White J."/>
            <person name="O'Leary S."/>
            <person name="Kodira C."/>
            <person name="Zeng Q."/>
            <person name="Yandava C."/>
            <person name="Alvarado L."/>
            <person name="Kistler C."/>
            <person name="Shim W.-B."/>
            <person name="Kang S."/>
            <person name="Woloshuk C."/>
        </authorList>
    </citation>
    <scope>NUCLEOTIDE SEQUENCE</scope>
    <source>
        <strain evidence="2">4287</strain>
    </source>
</reference>
<evidence type="ECO:0000313" key="1">
    <source>
        <dbReference type="EMBL" id="KNB04581.1"/>
    </source>
</evidence>
<dbReference type="GeneID" id="28960405"/>
<dbReference type="GeneID" id="28960040"/>
<dbReference type="VEuPathDB" id="FungiDB:FOXG_19699"/>
<dbReference type="EMBL" id="DS231702">
    <property type="protein sequence ID" value="KNB04581.1"/>
    <property type="molecule type" value="Genomic_DNA"/>
</dbReference>
<dbReference type="EMBL" id="DS231704">
    <property type="protein sequence ID" value="KNB06514.1"/>
    <property type="molecule type" value="Genomic_DNA"/>
</dbReference>
<dbReference type="KEGG" id="fox:FOXG_19699"/>
<dbReference type="RefSeq" id="XP_018244559.1">
    <property type="nucleotide sequence ID" value="XM_018399964.1"/>
</dbReference>
<reference evidence="2" key="2">
    <citation type="journal article" date="2010" name="Nature">
        <title>Comparative genomics reveals mobile pathogenicity chromosomes in Fusarium.</title>
        <authorList>
            <person name="Ma L.J."/>
            <person name="van der Does H.C."/>
            <person name="Borkovich K.A."/>
            <person name="Coleman J.J."/>
            <person name="Daboussi M.J."/>
            <person name="Di Pietro A."/>
            <person name="Dufresne M."/>
            <person name="Freitag M."/>
            <person name="Grabherr M."/>
            <person name="Henrissat B."/>
            <person name="Houterman P.M."/>
            <person name="Kang S."/>
            <person name="Shim W.B."/>
            <person name="Woloshuk C."/>
            <person name="Xie X."/>
            <person name="Xu J.R."/>
            <person name="Antoniw J."/>
            <person name="Baker S.E."/>
            <person name="Bluhm B.H."/>
            <person name="Breakspear A."/>
            <person name="Brown D.W."/>
            <person name="Butchko R.A."/>
            <person name="Chapman S."/>
            <person name="Coulson R."/>
            <person name="Coutinho P.M."/>
            <person name="Danchin E.G."/>
            <person name="Diener A."/>
            <person name="Gale L.R."/>
            <person name="Gardiner D.M."/>
            <person name="Goff S."/>
            <person name="Hammond-Kosack K.E."/>
            <person name="Hilburn K."/>
            <person name="Hua-Van A."/>
            <person name="Jonkers W."/>
            <person name="Kazan K."/>
            <person name="Kodira C.D."/>
            <person name="Koehrsen M."/>
            <person name="Kumar L."/>
            <person name="Lee Y.H."/>
            <person name="Li L."/>
            <person name="Manners J.M."/>
            <person name="Miranda-Saavedra D."/>
            <person name="Mukherjee M."/>
            <person name="Park G."/>
            <person name="Park J."/>
            <person name="Park S.Y."/>
            <person name="Proctor R.H."/>
            <person name="Regev A."/>
            <person name="Ruiz-Roldan M.C."/>
            <person name="Sain D."/>
            <person name="Sakthikumar S."/>
            <person name="Sykes S."/>
            <person name="Schwartz D.C."/>
            <person name="Turgeon B.G."/>
            <person name="Wapinski I."/>
            <person name="Yoder O."/>
            <person name="Young S."/>
            <person name="Zeng Q."/>
            <person name="Zhou S."/>
            <person name="Galagan J."/>
            <person name="Cuomo C.A."/>
            <person name="Kistler H.C."/>
            <person name="Rep M."/>
        </authorList>
    </citation>
    <scope>NUCLEOTIDE SEQUENCE [LARGE SCALE GENOMIC DNA]</scope>
    <source>
        <strain evidence="2">4287</strain>
    </source>
</reference>
<protein>
    <submittedName>
        <fullName evidence="2">Uncharacterized protein</fullName>
    </submittedName>
</protein>
<proteinExistence type="predicted"/>
<dbReference type="KEGG" id="fox:FOXG_19334"/>
<evidence type="ECO:0000313" key="2">
    <source>
        <dbReference type="EMBL" id="KNB06514.1"/>
    </source>
</evidence>
<sequence length="72" mass="8377">MAAAYTKDLLRQIPPSKVEAERRDKTVRSNQHVAAIKNWLSPPDSSTNANYARQLRYEGIWEWFLRGAAFRE</sequence>
<dbReference type="VEuPathDB" id="FungiDB:FOXG_19334"/>
<dbReference type="AlphaFoldDB" id="A0A0J9V4R0"/>
<gene>
    <name evidence="1" type="ORF">FOXG_19334</name>
    <name evidence="2" type="ORF">FOXG_19699</name>
</gene>
<dbReference type="Proteomes" id="UP000009097">
    <property type="component" value="Unassembled WGS sequence"/>
</dbReference>
<evidence type="ECO:0000313" key="3">
    <source>
        <dbReference type="Proteomes" id="UP000009097"/>
    </source>
</evidence>